<evidence type="ECO:0000256" key="4">
    <source>
        <dbReference type="PROSITE-ProRule" id="PRU00339"/>
    </source>
</evidence>
<evidence type="ECO:0008006" key="7">
    <source>
        <dbReference type="Google" id="ProtNLM"/>
    </source>
</evidence>
<dbReference type="Pfam" id="PF13181">
    <property type="entry name" value="TPR_8"/>
    <property type="match status" value="1"/>
</dbReference>
<dbReference type="InterPro" id="IPR019734">
    <property type="entry name" value="TPR_rpt"/>
</dbReference>
<dbReference type="PROSITE" id="PS50005">
    <property type="entry name" value="TPR"/>
    <property type="match status" value="2"/>
</dbReference>
<dbReference type="PANTHER" id="PTHR12558">
    <property type="entry name" value="CELL DIVISION CYCLE 16,23,27"/>
    <property type="match status" value="1"/>
</dbReference>
<evidence type="ECO:0000313" key="5">
    <source>
        <dbReference type="EMBL" id="GAB1221545.1"/>
    </source>
</evidence>
<dbReference type="InterPro" id="IPR013105">
    <property type="entry name" value="TPR_2"/>
</dbReference>
<dbReference type="Pfam" id="PF13432">
    <property type="entry name" value="TPR_16"/>
    <property type="match status" value="1"/>
</dbReference>
<feature type="repeat" description="TPR" evidence="4">
    <location>
        <begin position="321"/>
        <end position="354"/>
    </location>
</feature>
<keyword evidence="1" id="KW-0677">Repeat</keyword>
<evidence type="ECO:0000256" key="2">
    <source>
        <dbReference type="ARBA" id="ARBA00022803"/>
    </source>
</evidence>
<dbReference type="Pfam" id="PF07719">
    <property type="entry name" value="TPR_2"/>
    <property type="match status" value="1"/>
</dbReference>
<name>A0ABQ0DFB1_9EUKA</name>
<dbReference type="EMBL" id="BAAFRS010000082">
    <property type="protein sequence ID" value="GAB1221545.1"/>
    <property type="molecule type" value="Genomic_DNA"/>
</dbReference>
<dbReference type="SMART" id="SM00028">
    <property type="entry name" value="TPR"/>
    <property type="match status" value="5"/>
</dbReference>
<dbReference type="InterPro" id="IPR011990">
    <property type="entry name" value="TPR-like_helical_dom_sf"/>
</dbReference>
<dbReference type="Proteomes" id="UP001628156">
    <property type="component" value="Unassembled WGS sequence"/>
</dbReference>
<accession>A0ABQ0DFB1</accession>
<evidence type="ECO:0000256" key="1">
    <source>
        <dbReference type="ARBA" id="ARBA00022737"/>
    </source>
</evidence>
<feature type="repeat" description="TPR" evidence="4">
    <location>
        <begin position="97"/>
        <end position="130"/>
    </location>
</feature>
<dbReference type="PANTHER" id="PTHR12558:SF13">
    <property type="entry name" value="CELL DIVISION CYCLE PROTEIN 27 HOMOLOG"/>
    <property type="match status" value="1"/>
</dbReference>
<protein>
    <recommendedName>
        <fullName evidence="7">Tetratricopeptide repeat-containing protein</fullName>
    </recommendedName>
</protein>
<sequence length="517" mass="58519">MIAFVDSINHYLLSNLTQCAYDLSKLLYAQLPSNENRLLFAQCLYRVAKYDECRSHLSALPPSEQSMNLLGLCILATKKYSAGITQMTSFVTSHKNPGLYYLLGEMHFHLGRRNEAIRCFESALTIDSNLISAQLRIIEMGEVLYRNVVARSSDTIPFSYEQFPRRRLFPSEINPQKESENGVDVTAINGYLKSCVSIEKGDVINATTIMKNEVNSIIGSNEGLLLAARISCIEQNPNITVALGRSAARMYPFAMSLYPFYGEALYQLKSWKELHALAMKSGEYRWCYESWIVLGFEALGLNKNSDAVTCFEKALSIKYCVQNELYLANALMKDKQFQDALKHYRIVIQLNPNSYKGWCGIACASLELKLYAEALSASSIAIGLSNTIEALTVGVIVSMKMKKYDQSIKWINSLLNLTQSVEIRLRKIVLLDSVGNIQQAIKDIKLLREESMNDVTVRLVYARLLKKTGNIQMALEEYEMLKQLFPKYRLALENEIDKMNNGVIGEEVLAFPEWIGY</sequence>
<comment type="caution">
    <text evidence="5">The sequence shown here is derived from an EMBL/GenBank/DDBJ whole genome shotgun (WGS) entry which is preliminary data.</text>
</comment>
<proteinExistence type="inferred from homology"/>
<dbReference type="Gene3D" id="1.25.40.10">
    <property type="entry name" value="Tetratricopeptide repeat domain"/>
    <property type="match status" value="1"/>
</dbReference>
<evidence type="ECO:0000256" key="3">
    <source>
        <dbReference type="ARBA" id="ARBA00038210"/>
    </source>
</evidence>
<keyword evidence="6" id="KW-1185">Reference proteome</keyword>
<dbReference type="SUPFAM" id="SSF48452">
    <property type="entry name" value="TPR-like"/>
    <property type="match status" value="2"/>
</dbReference>
<organism evidence="5 6">
    <name type="scientific">Entamoeba nuttalli</name>
    <dbReference type="NCBI Taxonomy" id="412467"/>
    <lineage>
        <taxon>Eukaryota</taxon>
        <taxon>Amoebozoa</taxon>
        <taxon>Evosea</taxon>
        <taxon>Archamoebae</taxon>
        <taxon>Mastigamoebida</taxon>
        <taxon>Entamoebidae</taxon>
        <taxon>Entamoeba</taxon>
    </lineage>
</organism>
<reference evidence="5 6" key="1">
    <citation type="journal article" date="2019" name="PLoS Negl. Trop. Dis.">
        <title>Whole genome sequencing of Entamoeba nuttalli reveals mammalian host-related molecular signatures and a novel octapeptide-repeat surface protein.</title>
        <authorList>
            <person name="Tanaka M."/>
            <person name="Makiuchi T."/>
            <person name="Komiyama T."/>
            <person name="Shiina T."/>
            <person name="Osaki K."/>
            <person name="Tachibana H."/>
        </authorList>
    </citation>
    <scope>NUCLEOTIDE SEQUENCE [LARGE SCALE GENOMIC DNA]</scope>
    <source>
        <strain evidence="5 6">P19-061405</strain>
    </source>
</reference>
<comment type="similarity">
    <text evidence="3">Belongs to the APC3/CDC27 family.</text>
</comment>
<evidence type="ECO:0000313" key="6">
    <source>
        <dbReference type="Proteomes" id="UP001628156"/>
    </source>
</evidence>
<keyword evidence="2 4" id="KW-0802">TPR repeat</keyword>
<gene>
    <name evidence="5" type="ORF">ENUP19_0082G0076</name>
</gene>